<dbReference type="EMBL" id="CP000155">
    <property type="protein sequence ID" value="ABC28464.1"/>
    <property type="molecule type" value="Genomic_DNA"/>
</dbReference>
<dbReference type="PANTHER" id="PTHR30028:SF0">
    <property type="entry name" value="PROTEIN ALUMINUM SENSITIVE 3"/>
    <property type="match status" value="1"/>
</dbReference>
<dbReference type="OrthoDB" id="9791807at2"/>
<evidence type="ECO:0000313" key="7">
    <source>
        <dbReference type="Proteomes" id="UP000000238"/>
    </source>
</evidence>
<name>Q2SLL0_HAHCH</name>
<keyword evidence="7" id="KW-1185">Reference proteome</keyword>
<dbReference type="HOGENOM" id="CLU_076147_1_1_6"/>
<evidence type="ECO:0000256" key="2">
    <source>
        <dbReference type="ARBA" id="ARBA00005268"/>
    </source>
</evidence>
<evidence type="ECO:0000256" key="3">
    <source>
        <dbReference type="ARBA" id="ARBA00022692"/>
    </source>
</evidence>
<dbReference type="InterPro" id="IPR005226">
    <property type="entry name" value="UPF0014_fam"/>
</dbReference>
<dbReference type="eggNOG" id="COG0390">
    <property type="taxonomic scope" value="Bacteria"/>
</dbReference>
<sequence>MSIIHLSIWDLGLCALLVCSLAWINWRQAPDLSSGILIGVARLTIQLSLIGMALKFLFAQASLPWVLIVSLFMAAMAGREVGARQELRFADGWTFHIGLLAMTASSYSMILIVLLALIQPAPWYQPQYAIPLLGMILGNTLNGVSLCLDRLTAGARNQKDLIEGRLMLGAPAEEAIQDQRRQAMHAGMTPAINGMATAGVVSLPGMMTGQILAGSPPETAVAYQIMIFLMIVAATGFGTWIANRLAIWRLFDERHRLRLDRLTLK</sequence>
<dbReference type="PANTHER" id="PTHR30028">
    <property type="entry name" value="UPF0014 INNER MEMBRANE PROTEIN YBBM-RELATED"/>
    <property type="match status" value="1"/>
</dbReference>
<dbReference type="STRING" id="349521.HCH_01607"/>
<comment type="similarity">
    <text evidence="2">Belongs to the UPF0014 family.</text>
</comment>
<keyword evidence="3" id="KW-0812">Transmembrane</keyword>
<gene>
    <name evidence="6" type="ordered locus">HCH_01607</name>
</gene>
<evidence type="ECO:0000256" key="5">
    <source>
        <dbReference type="ARBA" id="ARBA00023136"/>
    </source>
</evidence>
<accession>Q2SLL0</accession>
<dbReference type="RefSeq" id="WP_011395536.1">
    <property type="nucleotide sequence ID" value="NC_007645.1"/>
</dbReference>
<evidence type="ECO:0000256" key="1">
    <source>
        <dbReference type="ARBA" id="ARBA00004141"/>
    </source>
</evidence>
<keyword evidence="5" id="KW-0472">Membrane</keyword>
<dbReference type="KEGG" id="hch:HCH_01607"/>
<dbReference type="AlphaFoldDB" id="Q2SLL0"/>
<proteinExistence type="inferred from homology"/>
<evidence type="ECO:0000313" key="6">
    <source>
        <dbReference type="EMBL" id="ABC28464.1"/>
    </source>
</evidence>
<dbReference type="GO" id="GO:0005886">
    <property type="term" value="C:plasma membrane"/>
    <property type="evidence" value="ECO:0007669"/>
    <property type="project" value="TreeGrafter"/>
</dbReference>
<keyword evidence="4" id="KW-1133">Transmembrane helix</keyword>
<organism evidence="6 7">
    <name type="scientific">Hahella chejuensis (strain KCTC 2396)</name>
    <dbReference type="NCBI Taxonomy" id="349521"/>
    <lineage>
        <taxon>Bacteria</taxon>
        <taxon>Pseudomonadati</taxon>
        <taxon>Pseudomonadota</taxon>
        <taxon>Gammaproteobacteria</taxon>
        <taxon>Oceanospirillales</taxon>
        <taxon>Hahellaceae</taxon>
        <taxon>Hahella</taxon>
    </lineage>
</organism>
<dbReference type="Pfam" id="PF03649">
    <property type="entry name" value="UPF0014"/>
    <property type="match status" value="1"/>
</dbReference>
<protein>
    <submittedName>
        <fullName evidence="6">ABC-type uncharacterized transport system, permease component</fullName>
    </submittedName>
</protein>
<evidence type="ECO:0000256" key="4">
    <source>
        <dbReference type="ARBA" id="ARBA00022989"/>
    </source>
</evidence>
<reference evidence="6 7" key="1">
    <citation type="journal article" date="2005" name="Nucleic Acids Res.">
        <title>Genomic blueprint of Hahella chejuensis, a marine microbe producing an algicidal agent.</title>
        <authorList>
            <person name="Jeong H."/>
            <person name="Yim J.H."/>
            <person name="Lee C."/>
            <person name="Choi S.-H."/>
            <person name="Park Y.K."/>
            <person name="Yoon S.H."/>
            <person name="Hur C.-G."/>
            <person name="Kang H.-Y."/>
            <person name="Kim D."/>
            <person name="Lee H.H."/>
            <person name="Park K.H."/>
            <person name="Park S.-H."/>
            <person name="Park H.-S."/>
            <person name="Lee H.K."/>
            <person name="Oh T.K."/>
            <person name="Kim J.F."/>
        </authorList>
    </citation>
    <scope>NUCLEOTIDE SEQUENCE [LARGE SCALE GENOMIC DNA]</scope>
    <source>
        <strain evidence="6 7">KCTC 2396</strain>
    </source>
</reference>
<dbReference type="Proteomes" id="UP000000238">
    <property type="component" value="Chromosome"/>
</dbReference>
<comment type="subcellular location">
    <subcellularLocation>
        <location evidence="1">Membrane</location>
        <topology evidence="1">Multi-pass membrane protein</topology>
    </subcellularLocation>
</comment>